<dbReference type="RefSeq" id="WP_378975732.1">
    <property type="nucleotide sequence ID" value="NZ_JBHTBJ010000036.1"/>
</dbReference>
<feature type="domain" description="DUF7144" evidence="2">
    <location>
        <begin position="15"/>
        <end position="129"/>
    </location>
</feature>
<name>A0ABW2I1D4_9ACTN</name>
<dbReference type="Pfam" id="PF23636">
    <property type="entry name" value="DUF7144"/>
    <property type="match status" value="1"/>
</dbReference>
<sequence>MSAEDQKATGWVWVLYFTAAILFILGAFQAVIGLAAIVGDEVLAFDEAGMPVSVDLSAWGWIHLSLGVLALLACVGLARGAMWARVIAVGVAVLSAVANVLFVRAYPFGSVIIIALDVLVIYAVTVHGRELAHV</sequence>
<evidence type="ECO:0000256" key="1">
    <source>
        <dbReference type="SAM" id="Phobius"/>
    </source>
</evidence>
<reference evidence="4" key="1">
    <citation type="journal article" date="2019" name="Int. J. Syst. Evol. Microbiol.">
        <title>The Global Catalogue of Microorganisms (GCM) 10K type strain sequencing project: providing services to taxonomists for standard genome sequencing and annotation.</title>
        <authorList>
            <consortium name="The Broad Institute Genomics Platform"/>
            <consortium name="The Broad Institute Genome Sequencing Center for Infectious Disease"/>
            <person name="Wu L."/>
            <person name="Ma J."/>
        </authorList>
    </citation>
    <scope>NUCLEOTIDE SEQUENCE [LARGE SCALE GENOMIC DNA]</scope>
    <source>
        <strain evidence="4">XZYJT-10</strain>
    </source>
</reference>
<dbReference type="InterPro" id="IPR055568">
    <property type="entry name" value="DUF7144"/>
</dbReference>
<evidence type="ECO:0000313" key="3">
    <source>
        <dbReference type="EMBL" id="MFC7278669.1"/>
    </source>
</evidence>
<comment type="caution">
    <text evidence="3">The sequence shown here is derived from an EMBL/GenBank/DDBJ whole genome shotgun (WGS) entry which is preliminary data.</text>
</comment>
<gene>
    <name evidence="3" type="ORF">ACFQS1_32285</name>
</gene>
<feature type="transmembrane region" description="Helical" evidence="1">
    <location>
        <begin position="12"/>
        <end position="38"/>
    </location>
</feature>
<keyword evidence="1" id="KW-0472">Membrane</keyword>
<proteinExistence type="predicted"/>
<keyword evidence="1" id="KW-0812">Transmembrane</keyword>
<organism evidence="3 4">
    <name type="scientific">Paractinoplanes rhizophilus</name>
    <dbReference type="NCBI Taxonomy" id="1416877"/>
    <lineage>
        <taxon>Bacteria</taxon>
        <taxon>Bacillati</taxon>
        <taxon>Actinomycetota</taxon>
        <taxon>Actinomycetes</taxon>
        <taxon>Micromonosporales</taxon>
        <taxon>Micromonosporaceae</taxon>
        <taxon>Paractinoplanes</taxon>
    </lineage>
</organism>
<feature type="transmembrane region" description="Helical" evidence="1">
    <location>
        <begin position="108"/>
        <end position="126"/>
    </location>
</feature>
<dbReference type="EMBL" id="JBHTBJ010000036">
    <property type="protein sequence ID" value="MFC7278669.1"/>
    <property type="molecule type" value="Genomic_DNA"/>
</dbReference>
<feature type="transmembrane region" description="Helical" evidence="1">
    <location>
        <begin position="83"/>
        <end position="102"/>
    </location>
</feature>
<evidence type="ECO:0000259" key="2">
    <source>
        <dbReference type="Pfam" id="PF23636"/>
    </source>
</evidence>
<evidence type="ECO:0000313" key="4">
    <source>
        <dbReference type="Proteomes" id="UP001596548"/>
    </source>
</evidence>
<protein>
    <recommendedName>
        <fullName evidence="2">DUF7144 domain-containing protein</fullName>
    </recommendedName>
</protein>
<dbReference type="Proteomes" id="UP001596548">
    <property type="component" value="Unassembled WGS sequence"/>
</dbReference>
<accession>A0ABW2I1D4</accession>
<keyword evidence="1" id="KW-1133">Transmembrane helix</keyword>
<keyword evidence="4" id="KW-1185">Reference proteome</keyword>
<feature type="transmembrane region" description="Helical" evidence="1">
    <location>
        <begin position="58"/>
        <end position="78"/>
    </location>
</feature>